<gene>
    <name evidence="1" type="ORF">MVEG_12190</name>
</gene>
<dbReference type="OrthoDB" id="2423579at2759"/>
<reference evidence="1 2" key="1">
    <citation type="submission" date="2011-02" db="EMBL/GenBank/DDBJ databases">
        <title>The Genome Sequence of Mortierella verticillata NRRL 6337.</title>
        <authorList>
            <consortium name="The Broad Institute Genome Sequencing Platform"/>
            <person name="Russ C."/>
            <person name="Cuomo C."/>
            <person name="Burger G."/>
            <person name="Gray M.W."/>
            <person name="Holland P.W.H."/>
            <person name="King N."/>
            <person name="Lang F.B.F."/>
            <person name="Roger A.J."/>
            <person name="Ruiz-Trillo I."/>
            <person name="Young S.K."/>
            <person name="Zeng Q."/>
            <person name="Gargeya S."/>
            <person name="Alvarado L."/>
            <person name="Berlin A."/>
            <person name="Chapman S.B."/>
            <person name="Chen Z."/>
            <person name="Freedman E."/>
            <person name="Gellesch M."/>
            <person name="Goldberg J."/>
            <person name="Griggs A."/>
            <person name="Gujja S."/>
            <person name="Heilman E."/>
            <person name="Heiman D."/>
            <person name="Howarth C."/>
            <person name="Mehta T."/>
            <person name="Neiman D."/>
            <person name="Pearson M."/>
            <person name="Roberts A."/>
            <person name="Saif S."/>
            <person name="Shea T."/>
            <person name="Shenoy N."/>
            <person name="Sisk P."/>
            <person name="Stolte C."/>
            <person name="Sykes S."/>
            <person name="White J."/>
            <person name="Yandava C."/>
            <person name="Haas B."/>
            <person name="Nusbaum C."/>
            <person name="Birren B."/>
        </authorList>
    </citation>
    <scope>NUCLEOTIDE SEQUENCE [LARGE SCALE GENOMIC DNA]</scope>
    <source>
        <strain evidence="1 2">NRRL 6337</strain>
    </source>
</reference>
<evidence type="ECO:0000313" key="1">
    <source>
        <dbReference type="EMBL" id="KFH62036.1"/>
    </source>
</evidence>
<keyword evidence="2" id="KW-1185">Reference proteome</keyword>
<protein>
    <submittedName>
        <fullName evidence="1">Uncharacterized protein</fullName>
    </submittedName>
</protein>
<accession>A0A086TJA9</accession>
<evidence type="ECO:0000313" key="2">
    <source>
        <dbReference type="Proteomes" id="UP000243308"/>
    </source>
</evidence>
<sequence length="115" mass="13473">MALVARNFNILASTVRSIVNTFIETSRIDKLPRGRNCSNRVEQVHLDWLTENMDEFAGRPVQWLTTKLNEHFQIQPHLAQRTVDKAINKLTAYTLKLMRVEPEIFNDPERIEGRR</sequence>
<proteinExistence type="predicted"/>
<organism evidence="1 2">
    <name type="scientific">Podila verticillata NRRL 6337</name>
    <dbReference type="NCBI Taxonomy" id="1069443"/>
    <lineage>
        <taxon>Eukaryota</taxon>
        <taxon>Fungi</taxon>
        <taxon>Fungi incertae sedis</taxon>
        <taxon>Mucoromycota</taxon>
        <taxon>Mortierellomycotina</taxon>
        <taxon>Mortierellomycetes</taxon>
        <taxon>Mortierellales</taxon>
        <taxon>Mortierellaceae</taxon>
        <taxon>Podila</taxon>
    </lineage>
</organism>
<dbReference type="AlphaFoldDB" id="A0A086TJA9"/>
<dbReference type="EMBL" id="KN042434">
    <property type="protein sequence ID" value="KFH62036.1"/>
    <property type="molecule type" value="Genomic_DNA"/>
</dbReference>
<dbReference type="Proteomes" id="UP000243308">
    <property type="component" value="Unassembled WGS sequence"/>
</dbReference>
<name>A0A086TJA9_9FUNG</name>